<dbReference type="SUPFAM" id="SSF51621">
    <property type="entry name" value="Phosphoenolpyruvate/pyruvate domain"/>
    <property type="match status" value="1"/>
</dbReference>
<dbReference type="EMBL" id="CP053564">
    <property type="protein sequence ID" value="QJY51086.1"/>
    <property type="molecule type" value="Genomic_DNA"/>
</dbReference>
<organism evidence="1 2">
    <name type="scientific">Pseudonocardia broussonetiae</name>
    <dbReference type="NCBI Taxonomy" id="2736640"/>
    <lineage>
        <taxon>Bacteria</taxon>
        <taxon>Bacillati</taxon>
        <taxon>Actinomycetota</taxon>
        <taxon>Actinomycetes</taxon>
        <taxon>Pseudonocardiales</taxon>
        <taxon>Pseudonocardiaceae</taxon>
        <taxon>Pseudonocardia</taxon>
    </lineage>
</organism>
<dbReference type="CDD" id="cd00377">
    <property type="entry name" value="ICL_PEPM"/>
    <property type="match status" value="1"/>
</dbReference>
<proteinExistence type="predicted"/>
<dbReference type="Gene3D" id="3.20.20.60">
    <property type="entry name" value="Phosphoenolpyruvate-binding domains"/>
    <property type="match status" value="1"/>
</dbReference>
<dbReference type="AlphaFoldDB" id="A0A6M6JVP5"/>
<protein>
    <submittedName>
        <fullName evidence="1">Isocitrate lyase/PEP mutase family protein</fullName>
    </submittedName>
</protein>
<dbReference type="PANTHER" id="PTHR42905">
    <property type="entry name" value="PHOSPHOENOLPYRUVATE CARBOXYLASE"/>
    <property type="match status" value="1"/>
</dbReference>
<sequence length="276" mass="29144">MRDRLAAPGLIRVPGLYDGVSAHVARRAGFEVAFLTGAGVSASRYGVPDLGLITATELADAANVVGRAFGAPLIVDADTGFGGVLNVTRTVEVLERAGAAAIMIEDQVTSKRRCGHLSNKEVVSVGEYVTKLHAALAARRAGTLLLARTDARGPLGIDAAIERARTYAAEGADFVFVEAPESVEEIERIPQEITGVPVLFNAVPGGLTPEVGEADLERFGYRLVAYPAALLIPSAQTMADELTKWAGSAAQRITSPRELFETVGLDRWAALEESSF</sequence>
<dbReference type="GO" id="GO:0016829">
    <property type="term" value="F:lyase activity"/>
    <property type="evidence" value="ECO:0007669"/>
    <property type="project" value="UniProtKB-KW"/>
</dbReference>
<accession>A0A6M6JVP5</accession>
<dbReference type="KEGG" id="pbro:HOP40_33040"/>
<dbReference type="InterPro" id="IPR039556">
    <property type="entry name" value="ICL/PEPM"/>
</dbReference>
<dbReference type="InterPro" id="IPR040442">
    <property type="entry name" value="Pyrv_kinase-like_dom_sf"/>
</dbReference>
<dbReference type="InterPro" id="IPR015813">
    <property type="entry name" value="Pyrv/PenolPyrv_kinase-like_dom"/>
</dbReference>
<dbReference type="Pfam" id="PF13714">
    <property type="entry name" value="PEP_mutase"/>
    <property type="match status" value="1"/>
</dbReference>
<evidence type="ECO:0000313" key="2">
    <source>
        <dbReference type="Proteomes" id="UP000505377"/>
    </source>
</evidence>
<keyword evidence="1" id="KW-0456">Lyase</keyword>
<keyword evidence="2" id="KW-1185">Reference proteome</keyword>
<dbReference type="PANTHER" id="PTHR42905:SF2">
    <property type="entry name" value="PHOSPHOENOLPYRUVATE CARBOXYLASE FAMILY PROTEIN"/>
    <property type="match status" value="1"/>
</dbReference>
<dbReference type="Proteomes" id="UP000505377">
    <property type="component" value="Chromosome"/>
</dbReference>
<reference evidence="1 2" key="1">
    <citation type="submission" date="2020-05" db="EMBL/GenBank/DDBJ databases">
        <authorList>
            <person name="Mo P."/>
        </authorList>
    </citation>
    <scope>NUCLEOTIDE SEQUENCE [LARGE SCALE GENOMIC DNA]</scope>
    <source>
        <strain evidence="1 2">Gen01</strain>
    </source>
</reference>
<gene>
    <name evidence="1" type="ORF">HOP40_33040</name>
</gene>
<name>A0A6M6JVP5_9PSEU</name>
<evidence type="ECO:0000313" key="1">
    <source>
        <dbReference type="EMBL" id="QJY51086.1"/>
    </source>
</evidence>